<dbReference type="Pfam" id="PF13573">
    <property type="entry name" value="SprB"/>
    <property type="match status" value="20"/>
</dbReference>
<dbReference type="InterPro" id="IPR022409">
    <property type="entry name" value="PKD/Chitinase_dom"/>
</dbReference>
<comment type="caution">
    <text evidence="3">The sequence shown here is derived from an EMBL/GenBank/DDBJ whole genome shotgun (WGS) entry which is preliminary data.</text>
</comment>
<sequence length="3228" mass="341810">MKKFYAVSFAWAFLLLGMLSLVNEAVAAPIIRDVFVFSECEKRASIRVRNGVAPYTYVWSYGGNVIQTDANLTESEFSTIEQAQAGDYTLFVTDAAGNTYTEVINFKGSTNFILNILYEEAQQCAGETFGIVYGTIENGIPPFTINFYDESNTLVRTNIISGRNIDLSGVPAGKYLVEVIDATGCKELTEIEIEEVEPLVLNPASGAGTFPETCVANGGVSFDASDFEGEVRFRIRRSNGTYVTDWIVAPGGQIRYDQLAAGDYVLEISDRYRLPDCPEELVFNIANEQLLNIVPSATGVVCFGETNGTIRLQVNRLFMAFPFPPNEVRVDIIRPNGTTAYSNQSISIGATNGERTFTGFGAGTHTIVVRHGGGDYPECTLTYTVNVPAPPAPLTASVTTTSEICYGTNTGTARVNRSGGWGGYKFRWSDGQTTRTASNLAPGNYTVEVSDAQGCKIVLNVTIDGPPGPISAQTEVLKGLTCAGSNDGSARIFNVAGGWGGFTYLWSNGESTATAFNLPAGTNTVRVRDSKGCEVEYTVEIPVPDAPAVEYTITDPTCFGAADGKIRVRINDSGNGFNVTVNTITQTGKNVTFDDLPAGQYEVVISYGTNCAITDFVDVTNPPQLVINENNLQITNILCAGDNNGSITGLTASGGTAPLSYQWQKEISGVFTDLAGKTQLDLTNLSGGVYRLIVTDANGCTVSKDYTVTEPAPLAVGPPTIVNVVCAGEFSGSVSFTISGGTAPYSYSLNGGAFTTTSIGDVTIGGLGASTNNFVEIRDANGCVVPNINFDITSLPGISISNPVIQQETCFGQGNGGISITIGGGTGSLGVEWFVAGDFSTVISTDQNLTNVGPGQYTVKVFDVGNNSCFVQETFTIPPTPELVLGLDGPPVNVLCFGESTGAINIAVSGGTGSYTYAWTGPSGFTSSQKNINGLAAGLYNVTVTDANGCIKELKDILVSEPPSAIVINLLTKIEPKCFDSTDGRIEVQIGGGVPTYSIQWQKETSPGVFDPIPGTSPTLSNIGSGTYKILVTDANGCTNERIIDLAAPAPLVVTLVSKDDVTCHGRNDGRITINVAGGTGLYFFSWDHGFINQNPSNLSAGIYSVTVTDANGCSTRLENIEIIQPDPLDINLVNISGPSCAYTDGSIEVDFVGWIPGLSTSRWIKLADNSIVAENTNTITNLAPGFYRVEYSLSGACTVTKTYSVPGPSQPLTLFTNPQDASCPGESGILFINAIGGVPSYTYSIFVGGVWQVITNSILSGLTAGTYDVKVTDAAGCEDFSTITIDEPNPPVFDAEVEKHVTCFGGSDGAIRFAVSGNTTGIVVQWYRRPIIGGLIPIAEADLGNLIAGTYFMEITYAGGCKINSPDYIINQPDEIVINTSIVQPVCEGDLGRFTLNLAGGSLGKTIRVTSINGYLKEFVNEDAGSFLFENLPAGDYEWLVDDAGCPDRIGTFTIINPIKPTFTVTSQDVSCFGANDGLFQVVNPTVQGGRTYTVFVNGVSQATQTSFINIAPGNYLIKLVDNLGCESDPVLVVVSQPSRPLEISDLVAENVNCFGGNVGAIRFKVLGGRPNYTALLTPLSGPTQSLSAMAEDTEYSFSGLVAGSYTLEVRDKDGVCLATETVTISQPSTLAVAATAGMIACVGGTTFIDLTISGGTEPYTILWEKFNAGTSTWETLTETNRRIEGVTAGQYRYTVTEANNCSVVTDTVTIADGIPVTLTSVANPILCFGESAQVTLTASSGSSTNFTYFVNGSQIFGNQFPAKAGSYIVYAVDNVRGCKSDDVIINVTQPASPLSLKSIVTEDLSCFESADGSITLTLTGGTAPYTITFQGNTYSALDDQALVFGNLLANVTYTFSAVDANGCSVNIPPRTLGQPLPLQATANLQSIVCFGGTGGISLQITGGTKPYIIEWSYSPDNSAFSVVPAHADKTSISGLVAGFYRYKISDGGCADIIETVELAQPPQVILAAVPTDVSCFGGNDGTITFSPSGGAFSTYRIFFNGQEIAGNTVTGLTAGVYNAFAMNGTCRSDVIQIVIAQPAAPLSATVTYLDEVPCFGDVSDIGLKIIGGNGGYRAFLNGTEIPVPVSGDVTFSDVAPGSYTIRVVDSKGCEWTTAISIENPDPVEILLEEIIDISCFGGSDGQIKVNVLGGSGGYRYEWRNATGQVVGNAEDLTDVPAGLYTLTVTDENNCVASETYEVKDTTPVDFVLSSTNVNCFGSQNGTISVVASGGKPGYTLVIDGIQYGSLTATGLRPKKYFVFVMDANGCSSPIQEVEITQPPALNLSVNSADITCYAANNGEASITISGGTAPYSVRWSDGNVSESRTGLAPGNYEVVVTDANGCIIRSNVVIRQPDPIFVTATSIPVSCFGGSDGAMNLEITGGNGGFSFVWTDKATGAVVSTQQNLQNAPAGVYQVVIKDAKGCEVIREYIVTQPAEPLTVTGIVSDVRCAGEGNGGIELIVTGGTGPYTYSWSSGETTRGISGKSGGSFTVTVVDAKGCSVTQTYDIDEPKPLIVDLVDLVDVSCKFGSDGRIKLNITGGTGKYNIQWSNGRNTPEITGLRAGLYTVFVIDENSCFVSIQYEVKEPAEELSVKGFTSSELCKFDGVMELVLEVKGGTAPYTYAWSNGATTKDLFGLLPGVYSVVVTDAKGCVVQGTYNVPVPSPPMNLQFSGKMAVCTAGERGQIIADVTGGVGPYKYLWSNGDTTSTITDLLPGTYELVVTDANGCTVMGTAEIAPPLNLRVGLVAIKSVSCFGGQDGMIQVEITGGRAPYKVSWSHGLKNQLTATNLAAGIYTVTVEDEVGCIVTGTYNIREPELLNFRETVVDVRCFGQNNGSITLTVTGGAAPYSYKWSNGANSRVVRNLAPGTYSVIITDRNGCTTGGSFAINEPDPLQIIDDYSDILDCHGDQNGYININVVGGIQPYKITWSDVPGLESYNRSNLGAGTYTVKVEDFNGCVVTKTFEIKEPPVLEVRLFTRWDVDCENKLLTGVAWLQIKGGTPDYKIEWNTGSANVLETNFYDAGEIRAVVTDRNGCLVEVSRVVDKPLAFTEAEFTYTIISLGTFGEILVNDPVQFVDKTLGNVVSWEWDFGDGNTSTDQNPVHTYKKPGVYIITLKTFDALGCSSESSLVVEVLASYRILVPDAFTPNGDGLNDYFMPKMRGIDEFEMLIFNKWGELIYTTTSKEIGWDGTLNGKLSPNGNYVYKLVFKAMDGEKGSQTGVFTLVL</sequence>
<dbReference type="PROSITE" id="PS50093">
    <property type="entry name" value="PKD"/>
    <property type="match status" value="1"/>
</dbReference>
<keyword evidence="4" id="KW-1185">Reference proteome</keyword>
<feature type="chain" id="PRO_5047449679" evidence="1">
    <location>
        <begin position="28"/>
        <end position="3228"/>
    </location>
</feature>
<dbReference type="SMART" id="SM00089">
    <property type="entry name" value="PKD"/>
    <property type="match status" value="2"/>
</dbReference>
<dbReference type="InterPro" id="IPR025667">
    <property type="entry name" value="SprB_repeat"/>
</dbReference>
<dbReference type="InterPro" id="IPR026341">
    <property type="entry name" value="T9SS_type_B"/>
</dbReference>
<accession>A0ABS9BY41</accession>
<dbReference type="NCBIfam" id="TIGR04131">
    <property type="entry name" value="Bac_Flav_CTERM"/>
    <property type="match status" value="1"/>
</dbReference>
<evidence type="ECO:0000256" key="1">
    <source>
        <dbReference type="SAM" id="SignalP"/>
    </source>
</evidence>
<keyword evidence="1" id="KW-0732">Signal</keyword>
<dbReference type="CDD" id="cd00146">
    <property type="entry name" value="PKD"/>
    <property type="match status" value="1"/>
</dbReference>
<dbReference type="InterPro" id="IPR000601">
    <property type="entry name" value="PKD_dom"/>
</dbReference>
<name>A0ABS9BY41_9BACT</name>
<dbReference type="InterPro" id="IPR013783">
    <property type="entry name" value="Ig-like_fold"/>
</dbReference>
<dbReference type="Pfam" id="PF18911">
    <property type="entry name" value="PKD_4"/>
    <property type="match status" value="1"/>
</dbReference>
<gene>
    <name evidence="3" type="ORF">L0U89_13700</name>
</gene>
<evidence type="ECO:0000313" key="3">
    <source>
        <dbReference type="EMBL" id="MCF1752121.1"/>
    </source>
</evidence>
<evidence type="ECO:0000259" key="2">
    <source>
        <dbReference type="PROSITE" id="PS50093"/>
    </source>
</evidence>
<feature type="signal peptide" evidence="1">
    <location>
        <begin position="1"/>
        <end position="27"/>
    </location>
</feature>
<feature type="domain" description="PKD" evidence="2">
    <location>
        <begin position="3071"/>
        <end position="3140"/>
    </location>
</feature>
<dbReference type="SUPFAM" id="SSF49299">
    <property type="entry name" value="PKD domain"/>
    <property type="match status" value="1"/>
</dbReference>
<dbReference type="RefSeq" id="WP_234862038.1">
    <property type="nucleotide sequence ID" value="NZ_JAKEVZ010000010.1"/>
</dbReference>
<dbReference type="Pfam" id="PF13585">
    <property type="entry name" value="CHU_C"/>
    <property type="match status" value="1"/>
</dbReference>
<proteinExistence type="predicted"/>
<reference evidence="3 4" key="1">
    <citation type="submission" date="2022-01" db="EMBL/GenBank/DDBJ databases">
        <title>Mariniradius saccharolyticus sp. nov., isolated from sediment of a river.</title>
        <authorList>
            <person name="Liu H."/>
        </authorList>
    </citation>
    <scope>NUCLEOTIDE SEQUENCE [LARGE SCALE GENOMIC DNA]</scope>
    <source>
        <strain evidence="3 4">RY-2</strain>
    </source>
</reference>
<evidence type="ECO:0000313" key="4">
    <source>
        <dbReference type="Proteomes" id="UP001201449"/>
    </source>
</evidence>
<dbReference type="Gene3D" id="2.60.40.740">
    <property type="match status" value="8"/>
</dbReference>
<dbReference type="Gene3D" id="2.60.40.10">
    <property type="entry name" value="Immunoglobulins"/>
    <property type="match status" value="4"/>
</dbReference>
<protein>
    <submittedName>
        <fullName evidence="3">Gliding motility-associated C-terminal domain-containing protein</fullName>
    </submittedName>
</protein>
<organism evidence="3 4">
    <name type="scientific">Mariniradius sediminis</name>
    <dbReference type="NCBI Taxonomy" id="2909237"/>
    <lineage>
        <taxon>Bacteria</taxon>
        <taxon>Pseudomonadati</taxon>
        <taxon>Bacteroidota</taxon>
        <taxon>Cytophagia</taxon>
        <taxon>Cytophagales</taxon>
        <taxon>Cyclobacteriaceae</taxon>
        <taxon>Mariniradius</taxon>
    </lineage>
</organism>
<dbReference type="EMBL" id="JAKEVZ010000010">
    <property type="protein sequence ID" value="MCF1752121.1"/>
    <property type="molecule type" value="Genomic_DNA"/>
</dbReference>
<dbReference type="Proteomes" id="UP001201449">
    <property type="component" value="Unassembled WGS sequence"/>
</dbReference>
<dbReference type="InterPro" id="IPR035986">
    <property type="entry name" value="PKD_dom_sf"/>
</dbReference>